<dbReference type="Proteomes" id="UP000823749">
    <property type="component" value="Chromosome 10"/>
</dbReference>
<dbReference type="GO" id="GO:0009535">
    <property type="term" value="C:chloroplast thylakoid membrane"/>
    <property type="evidence" value="ECO:0007669"/>
    <property type="project" value="TreeGrafter"/>
</dbReference>
<protein>
    <submittedName>
        <fullName evidence="1">Uncharacterized protein</fullName>
    </submittedName>
</protein>
<comment type="caution">
    <text evidence="1">The sequence shown here is derived from an EMBL/GenBank/DDBJ whole genome shotgun (WGS) entry which is preliminary data.</text>
</comment>
<evidence type="ECO:0000313" key="2">
    <source>
        <dbReference type="Proteomes" id="UP000823749"/>
    </source>
</evidence>
<gene>
    <name evidence="1" type="ORF">RHGRI_030354</name>
</gene>
<dbReference type="InterPro" id="IPR040377">
    <property type="entry name" value="Ssl2009-like"/>
</dbReference>
<sequence>MASLSTSIVSVRIPQTHSSSVGMVEVVQVSLLVAFYWEELLLEHWVVYMHLRFYLHQIIIQISKVLAGEERRELIKKLPKYIHDVEENALEMTREVLTEKIGQLNSALEDVSALILGNDAPKPRKPHEAMYKALEDNFAI</sequence>
<name>A0AAV6ISB1_9ERIC</name>
<proteinExistence type="predicted"/>
<dbReference type="PANTHER" id="PTHR34048">
    <property type="entry name" value="LOW-DENSITY RECEPTOR-LIKE PROTEIN"/>
    <property type="match status" value="1"/>
</dbReference>
<organism evidence="1 2">
    <name type="scientific">Rhododendron griersonianum</name>
    <dbReference type="NCBI Taxonomy" id="479676"/>
    <lineage>
        <taxon>Eukaryota</taxon>
        <taxon>Viridiplantae</taxon>
        <taxon>Streptophyta</taxon>
        <taxon>Embryophyta</taxon>
        <taxon>Tracheophyta</taxon>
        <taxon>Spermatophyta</taxon>
        <taxon>Magnoliopsida</taxon>
        <taxon>eudicotyledons</taxon>
        <taxon>Gunneridae</taxon>
        <taxon>Pentapetalae</taxon>
        <taxon>asterids</taxon>
        <taxon>Ericales</taxon>
        <taxon>Ericaceae</taxon>
        <taxon>Ericoideae</taxon>
        <taxon>Rhodoreae</taxon>
        <taxon>Rhododendron</taxon>
    </lineage>
</organism>
<dbReference type="GO" id="GO:0009706">
    <property type="term" value="C:chloroplast inner membrane"/>
    <property type="evidence" value="ECO:0007669"/>
    <property type="project" value="TreeGrafter"/>
</dbReference>
<evidence type="ECO:0000313" key="1">
    <source>
        <dbReference type="EMBL" id="KAG5529949.1"/>
    </source>
</evidence>
<reference evidence="1" key="1">
    <citation type="submission" date="2020-08" db="EMBL/GenBank/DDBJ databases">
        <title>Plant Genome Project.</title>
        <authorList>
            <person name="Zhang R.-G."/>
        </authorList>
    </citation>
    <scope>NUCLEOTIDE SEQUENCE</scope>
    <source>
        <strain evidence="1">WSP0</strain>
        <tissue evidence="1">Leaf</tissue>
    </source>
</reference>
<dbReference type="EMBL" id="JACTNZ010000010">
    <property type="protein sequence ID" value="KAG5529949.1"/>
    <property type="molecule type" value="Genomic_DNA"/>
</dbReference>
<keyword evidence="2" id="KW-1185">Reference proteome</keyword>
<accession>A0AAV6ISB1</accession>
<dbReference type="PANTHER" id="PTHR34048:SF5">
    <property type="entry name" value="INNER MEMBRANE LOCALIZED PROTEIN"/>
    <property type="match status" value="1"/>
</dbReference>
<dbReference type="AlphaFoldDB" id="A0AAV6ISB1"/>